<organism evidence="1 2">
    <name type="scientific">Streptomyces halstedii</name>
    <dbReference type="NCBI Taxonomy" id="1944"/>
    <lineage>
        <taxon>Bacteria</taxon>
        <taxon>Bacillati</taxon>
        <taxon>Actinomycetota</taxon>
        <taxon>Actinomycetes</taxon>
        <taxon>Kitasatosporales</taxon>
        <taxon>Streptomycetaceae</taxon>
        <taxon>Streptomyces</taxon>
    </lineage>
</organism>
<proteinExistence type="predicted"/>
<gene>
    <name evidence="1" type="ORF">G3I29_07715</name>
</gene>
<comment type="caution">
    <text evidence="1">The sequence shown here is derived from an EMBL/GenBank/DDBJ whole genome shotgun (WGS) entry which is preliminary data.</text>
</comment>
<dbReference type="Proteomes" id="UP000471293">
    <property type="component" value="Unassembled WGS sequence"/>
</dbReference>
<name>A0A6N9TVL0_STRHA</name>
<reference evidence="1 2" key="1">
    <citation type="submission" date="2020-01" db="EMBL/GenBank/DDBJ databases">
        <title>Insect and environment-associated Actinomycetes.</title>
        <authorList>
            <person name="Currrie C."/>
            <person name="Chevrette M."/>
            <person name="Carlson C."/>
            <person name="Stubbendieck R."/>
            <person name="Wendt-Pienkowski E."/>
        </authorList>
    </citation>
    <scope>NUCLEOTIDE SEQUENCE [LARGE SCALE GENOMIC DNA]</scope>
    <source>
        <strain evidence="1 2">SID11342</strain>
    </source>
</reference>
<dbReference type="RefSeq" id="WP_164343316.1">
    <property type="nucleotide sequence ID" value="NZ_JAAGLQ010000164.1"/>
</dbReference>
<protein>
    <submittedName>
        <fullName evidence="1">Uncharacterized protein</fullName>
    </submittedName>
</protein>
<dbReference type="EMBL" id="JAAGLQ010000164">
    <property type="protein sequence ID" value="NEA15418.1"/>
    <property type="molecule type" value="Genomic_DNA"/>
</dbReference>
<accession>A0A6N9TVL0</accession>
<dbReference type="AlphaFoldDB" id="A0A6N9TVL0"/>
<evidence type="ECO:0000313" key="2">
    <source>
        <dbReference type="Proteomes" id="UP000471293"/>
    </source>
</evidence>
<evidence type="ECO:0000313" key="1">
    <source>
        <dbReference type="EMBL" id="NEA15418.1"/>
    </source>
</evidence>
<sequence>MSTITEEQKVAAVYRLGVMTAKHPALKGRLTDTRLELAAAILALDAVEERIQGGEKMHSLQEQAAVEQAKNDHAQALAELLRGSSSHT</sequence>